<sequence>MSAVTETGEERAADWAEEDDWTTEALALLRDVRSPHRRKRAGQVGYVVYCVLLLIGVWVALPSTGYFLQQSEGADFSGHGPAVLAAIPSGACAVGLGWMLLMARDAVWRGPVVPARESVDWLLAQPVRVSRVLRPWWWTSAGVSAALGVLVAALGMVVLGLTCRVGLAAGFGWCLVGCAGVPLLAAGIAVLVEGSVRASLWVRRLFPYGALLVVGLAAQAVLAVGGHRLPGLERAELWSGPWGWAGMAALSPTRAAVPGGGVAAVALAVLALALVVTADRTVGRLALSVVRQRSRTATGVINALGTTEFRAARQVVAAASGEAPGARWRLPAPRRTWLAVPWRDTLALLRVPGRLGRAVVMAVPAVLGGVLAAGTHGAPGLLASAVALAFAYWSLTQLVEPARLETDDTRRGAWAPYPFRDLMLRHTAVPVLLGLLLSVPVLWALLAEGAGVRALLAPGVVPPLVGAALVNACRGAAKQNLLFSPASSSPTGSMGPLVFLAWYGAGALVGVVTLVIPLVVALHAGTVASVLTALIGDAVVTAVMVRWAVMRMAKLTT</sequence>
<keyword evidence="1" id="KW-0472">Membrane</keyword>
<proteinExistence type="predicted"/>
<feature type="transmembrane region" description="Helical" evidence="1">
    <location>
        <begin position="494"/>
        <end position="520"/>
    </location>
</feature>
<feature type="transmembrane region" description="Helical" evidence="1">
    <location>
        <begin position="427"/>
        <end position="446"/>
    </location>
</feature>
<reference evidence="2" key="1">
    <citation type="submission" date="2023-05" db="EMBL/GenBank/DDBJ databases">
        <title>Streptantibioticus silvisoli sp. nov., acidotolerant actinomycetes 1 from pine litter.</title>
        <authorList>
            <person name="Swiecimska M."/>
            <person name="Golinska P."/>
            <person name="Sangal V."/>
            <person name="Wachnowicz B."/>
            <person name="Goodfellow M."/>
        </authorList>
    </citation>
    <scope>NUCLEOTIDE SEQUENCE</scope>
    <source>
        <strain evidence="2">SL13</strain>
    </source>
</reference>
<feature type="transmembrane region" description="Helical" evidence="1">
    <location>
        <begin position="205"/>
        <end position="224"/>
    </location>
</feature>
<dbReference type="RefSeq" id="WP_282698546.1">
    <property type="nucleotide sequence ID" value="NZ_JABXJJ020000007.1"/>
</dbReference>
<accession>A0AA90H2C7</accession>
<evidence type="ECO:0000313" key="2">
    <source>
        <dbReference type="EMBL" id="MDI5968972.1"/>
    </source>
</evidence>
<feature type="transmembrane region" description="Helical" evidence="1">
    <location>
        <begin position="255"/>
        <end position="276"/>
    </location>
</feature>
<keyword evidence="1" id="KW-0812">Transmembrane</keyword>
<feature type="transmembrane region" description="Helical" evidence="1">
    <location>
        <begin position="136"/>
        <end position="161"/>
    </location>
</feature>
<dbReference type="EMBL" id="JABXJJ020000007">
    <property type="protein sequence ID" value="MDI5968972.1"/>
    <property type="molecule type" value="Genomic_DNA"/>
</dbReference>
<protein>
    <submittedName>
        <fullName evidence="2">Uncharacterized protein</fullName>
    </submittedName>
</protein>
<gene>
    <name evidence="2" type="ORF">POF50_006375</name>
</gene>
<feature type="transmembrane region" description="Helical" evidence="1">
    <location>
        <begin position="167"/>
        <end position="193"/>
    </location>
</feature>
<organism evidence="2">
    <name type="scientific">Streptantibioticus silvisoli</name>
    <dbReference type="NCBI Taxonomy" id="2705255"/>
    <lineage>
        <taxon>Bacteria</taxon>
        <taxon>Bacillati</taxon>
        <taxon>Actinomycetota</taxon>
        <taxon>Actinomycetes</taxon>
        <taxon>Kitasatosporales</taxon>
        <taxon>Streptomycetaceae</taxon>
        <taxon>Streptantibioticus</taxon>
    </lineage>
</organism>
<evidence type="ECO:0000256" key="1">
    <source>
        <dbReference type="SAM" id="Phobius"/>
    </source>
</evidence>
<feature type="transmembrane region" description="Helical" evidence="1">
    <location>
        <begin position="526"/>
        <end position="549"/>
    </location>
</feature>
<feature type="transmembrane region" description="Helical" evidence="1">
    <location>
        <begin position="452"/>
        <end position="473"/>
    </location>
</feature>
<feature type="transmembrane region" description="Helical" evidence="1">
    <location>
        <begin position="43"/>
        <end position="61"/>
    </location>
</feature>
<dbReference type="AlphaFoldDB" id="A0AA90H2C7"/>
<feature type="transmembrane region" description="Helical" evidence="1">
    <location>
        <begin position="355"/>
        <end position="372"/>
    </location>
</feature>
<feature type="transmembrane region" description="Helical" evidence="1">
    <location>
        <begin position="378"/>
        <end position="395"/>
    </location>
</feature>
<feature type="transmembrane region" description="Helical" evidence="1">
    <location>
        <begin position="81"/>
        <end position="101"/>
    </location>
</feature>
<keyword evidence="1" id="KW-1133">Transmembrane helix</keyword>
<name>A0AA90H2C7_9ACTN</name>
<comment type="caution">
    <text evidence="2">The sequence shown here is derived from an EMBL/GenBank/DDBJ whole genome shotgun (WGS) entry which is preliminary data.</text>
</comment>